<keyword evidence="3" id="KW-1185">Reference proteome</keyword>
<protein>
    <submittedName>
        <fullName evidence="2">Uncharacterized protein</fullName>
    </submittedName>
</protein>
<sequence>MEDYQMSDGYRKKSCLPSGEMTGSDTETEETPRRETIQVATVGLSKAREALKATPFFMPESEVQEESTKTGFYLKVKSKSDQTVVDRSIARTGCWATVVSRKKGKKMVQHETVPPKGGALLTVPRSAAVLVTLE</sequence>
<dbReference type="EMBL" id="CAJOBZ010000072">
    <property type="protein sequence ID" value="CAF4950364.1"/>
    <property type="molecule type" value="Genomic_DNA"/>
</dbReference>
<gene>
    <name evidence="2" type="ORF">PMACD_LOCUS15622</name>
</gene>
<reference evidence="2" key="1">
    <citation type="submission" date="2021-02" db="EMBL/GenBank/DDBJ databases">
        <authorList>
            <person name="Steward A R."/>
        </authorList>
    </citation>
    <scope>NUCLEOTIDE SEQUENCE</scope>
</reference>
<dbReference type="AlphaFoldDB" id="A0A821XXB9"/>
<evidence type="ECO:0000256" key="1">
    <source>
        <dbReference type="SAM" id="MobiDB-lite"/>
    </source>
</evidence>
<evidence type="ECO:0000313" key="2">
    <source>
        <dbReference type="EMBL" id="CAF4950364.1"/>
    </source>
</evidence>
<accession>A0A821XXB9</accession>
<organism evidence="2 3">
    <name type="scientific">Pieris macdunnoughi</name>
    <dbReference type="NCBI Taxonomy" id="345717"/>
    <lineage>
        <taxon>Eukaryota</taxon>
        <taxon>Metazoa</taxon>
        <taxon>Ecdysozoa</taxon>
        <taxon>Arthropoda</taxon>
        <taxon>Hexapoda</taxon>
        <taxon>Insecta</taxon>
        <taxon>Pterygota</taxon>
        <taxon>Neoptera</taxon>
        <taxon>Endopterygota</taxon>
        <taxon>Lepidoptera</taxon>
        <taxon>Glossata</taxon>
        <taxon>Ditrysia</taxon>
        <taxon>Papilionoidea</taxon>
        <taxon>Pieridae</taxon>
        <taxon>Pierinae</taxon>
        <taxon>Pieris</taxon>
    </lineage>
</organism>
<comment type="caution">
    <text evidence="2">The sequence shown here is derived from an EMBL/GenBank/DDBJ whole genome shotgun (WGS) entry which is preliminary data.</text>
</comment>
<name>A0A821XXB9_9NEOP</name>
<dbReference type="Proteomes" id="UP000663880">
    <property type="component" value="Unassembled WGS sequence"/>
</dbReference>
<evidence type="ECO:0000313" key="3">
    <source>
        <dbReference type="Proteomes" id="UP000663880"/>
    </source>
</evidence>
<feature type="region of interest" description="Disordered" evidence="1">
    <location>
        <begin position="1"/>
        <end position="34"/>
    </location>
</feature>
<proteinExistence type="predicted"/>